<keyword evidence="2" id="KW-1185">Reference proteome</keyword>
<protein>
    <recommendedName>
        <fullName evidence="3">DUF4131 domain-containing protein</fullName>
    </recommendedName>
</protein>
<dbReference type="Proteomes" id="UP001595904">
    <property type="component" value="Unassembled WGS sequence"/>
</dbReference>
<proteinExistence type="predicted"/>
<gene>
    <name evidence="1" type="ORF">ACFPN2_24100</name>
</gene>
<evidence type="ECO:0008006" key="3">
    <source>
        <dbReference type="Google" id="ProtNLM"/>
    </source>
</evidence>
<sequence>MYWILATIFIVIALAVPRYRPIGIVGCVLLGAMLTWGVIQRLRAPPDDDRPQVQQRGRPTSPAAALQIIAPNQVQVDGVKMTGGGAPFELRGRIQNKSDALLKSVTLLVTRRDCFEGALDPTGCIVLWQDKHWISIAIPPGDARDFSSSVWMRGAAPGVRGTVKDSFEVVAASGEIPPPASKADQ</sequence>
<name>A0ABV8SX98_9GAMM</name>
<evidence type="ECO:0000313" key="1">
    <source>
        <dbReference type="EMBL" id="MFC4312186.1"/>
    </source>
</evidence>
<organism evidence="1 2">
    <name type="scientific">Steroidobacter flavus</name>
    <dbReference type="NCBI Taxonomy" id="1842136"/>
    <lineage>
        <taxon>Bacteria</taxon>
        <taxon>Pseudomonadati</taxon>
        <taxon>Pseudomonadota</taxon>
        <taxon>Gammaproteobacteria</taxon>
        <taxon>Steroidobacterales</taxon>
        <taxon>Steroidobacteraceae</taxon>
        <taxon>Steroidobacter</taxon>
    </lineage>
</organism>
<evidence type="ECO:0000313" key="2">
    <source>
        <dbReference type="Proteomes" id="UP001595904"/>
    </source>
</evidence>
<comment type="caution">
    <text evidence="1">The sequence shown here is derived from an EMBL/GenBank/DDBJ whole genome shotgun (WGS) entry which is preliminary data.</text>
</comment>
<dbReference type="EMBL" id="JBHSDU010000014">
    <property type="protein sequence ID" value="MFC4312186.1"/>
    <property type="molecule type" value="Genomic_DNA"/>
</dbReference>
<reference evidence="2" key="1">
    <citation type="journal article" date="2019" name="Int. J. Syst. Evol. Microbiol.">
        <title>The Global Catalogue of Microorganisms (GCM) 10K type strain sequencing project: providing services to taxonomists for standard genome sequencing and annotation.</title>
        <authorList>
            <consortium name="The Broad Institute Genomics Platform"/>
            <consortium name="The Broad Institute Genome Sequencing Center for Infectious Disease"/>
            <person name="Wu L."/>
            <person name="Ma J."/>
        </authorList>
    </citation>
    <scope>NUCLEOTIDE SEQUENCE [LARGE SCALE GENOMIC DNA]</scope>
    <source>
        <strain evidence="2">CGMCC 1.10759</strain>
    </source>
</reference>
<dbReference type="RefSeq" id="WP_380601351.1">
    <property type="nucleotide sequence ID" value="NZ_JBHSDU010000014.1"/>
</dbReference>
<accession>A0ABV8SX98</accession>